<feature type="transmembrane region" description="Helical" evidence="8">
    <location>
        <begin position="237"/>
        <end position="257"/>
    </location>
</feature>
<dbReference type="SUPFAM" id="SSF161098">
    <property type="entry name" value="MetI-like"/>
    <property type="match status" value="1"/>
</dbReference>
<evidence type="ECO:0000256" key="3">
    <source>
        <dbReference type="ARBA" id="ARBA00022448"/>
    </source>
</evidence>
<organism evidence="10 11">
    <name type="scientific">Dongia soli</name>
    <dbReference type="NCBI Taxonomy" id="600628"/>
    <lineage>
        <taxon>Bacteria</taxon>
        <taxon>Pseudomonadati</taxon>
        <taxon>Pseudomonadota</taxon>
        <taxon>Alphaproteobacteria</taxon>
        <taxon>Rhodospirillales</taxon>
        <taxon>Dongiaceae</taxon>
        <taxon>Dongia</taxon>
    </lineage>
</organism>
<dbReference type="Pfam" id="PF00528">
    <property type="entry name" value="BPD_transp_1"/>
    <property type="match status" value="1"/>
</dbReference>
<proteinExistence type="inferred from homology"/>
<feature type="transmembrane region" description="Helical" evidence="8">
    <location>
        <begin position="140"/>
        <end position="157"/>
    </location>
</feature>
<keyword evidence="3 8" id="KW-0813">Transport</keyword>
<evidence type="ECO:0000313" key="10">
    <source>
        <dbReference type="EMBL" id="MDY0884339.1"/>
    </source>
</evidence>
<sequence length="326" mass="36355">MSVAKQEDSAIASIRSSTNSMTSVNPSNSLSWKLRRLWLRSEAVRGYLLLSPTLLVMISLLGIPLVMLVILSFWTQDGIVFDRTFTLENYRQFFAYDESPLYINLLIRSVCMSAIATTVILLLSYPMAYFLAFRVRQHKLVWIILITVPFWISYLLRIFAWKVILGFDGVINSSLMGLGFISKPLEFLLYNPIAVTITLSHAWAAYAILPIYVSLEKIDRSLLEAATDLGDSPVKRFLRVTLPLSMPGTLASTLLVFIPTVGDYVTPALVGGTSGMMLGSVIQSLVTRSDNAPMGAAVSIVMMLVVTLIVCLFLWTTGQRRRPVRE</sequence>
<evidence type="ECO:0000313" key="11">
    <source>
        <dbReference type="Proteomes" id="UP001279642"/>
    </source>
</evidence>
<keyword evidence="5 8" id="KW-0812">Transmembrane</keyword>
<dbReference type="CDD" id="cd06261">
    <property type="entry name" value="TM_PBP2"/>
    <property type="match status" value="1"/>
</dbReference>
<evidence type="ECO:0000256" key="6">
    <source>
        <dbReference type="ARBA" id="ARBA00022989"/>
    </source>
</evidence>
<evidence type="ECO:0000256" key="5">
    <source>
        <dbReference type="ARBA" id="ARBA00022692"/>
    </source>
</evidence>
<feature type="transmembrane region" description="Helical" evidence="8">
    <location>
        <begin position="193"/>
        <end position="213"/>
    </location>
</feature>
<feature type="transmembrane region" description="Helical" evidence="8">
    <location>
        <begin position="292"/>
        <end position="315"/>
    </location>
</feature>
<dbReference type="RefSeq" id="WP_320509404.1">
    <property type="nucleotide sequence ID" value="NZ_JAXCLW010000004.1"/>
</dbReference>
<keyword evidence="11" id="KW-1185">Reference proteome</keyword>
<accession>A0ABU5EDB2</accession>
<evidence type="ECO:0000256" key="2">
    <source>
        <dbReference type="ARBA" id="ARBA00007069"/>
    </source>
</evidence>
<feature type="transmembrane region" description="Helical" evidence="8">
    <location>
        <begin position="105"/>
        <end position="128"/>
    </location>
</feature>
<reference evidence="10 11" key="1">
    <citation type="journal article" date="2016" name="Antonie Van Leeuwenhoek">
        <title>Dongia soli sp. nov., isolated from soil from Dokdo, Korea.</title>
        <authorList>
            <person name="Kim D.U."/>
            <person name="Lee H."/>
            <person name="Kim H."/>
            <person name="Kim S.G."/>
            <person name="Ka J.O."/>
        </authorList>
    </citation>
    <scope>NUCLEOTIDE SEQUENCE [LARGE SCALE GENOMIC DNA]</scope>
    <source>
        <strain evidence="10 11">D78</strain>
    </source>
</reference>
<feature type="transmembrane region" description="Helical" evidence="8">
    <location>
        <begin position="46"/>
        <end position="74"/>
    </location>
</feature>
<dbReference type="PANTHER" id="PTHR42929:SF1">
    <property type="entry name" value="INNER MEMBRANE ABC TRANSPORTER PERMEASE PROTEIN YDCU-RELATED"/>
    <property type="match status" value="1"/>
</dbReference>
<evidence type="ECO:0000256" key="1">
    <source>
        <dbReference type="ARBA" id="ARBA00004651"/>
    </source>
</evidence>
<evidence type="ECO:0000256" key="4">
    <source>
        <dbReference type="ARBA" id="ARBA00022475"/>
    </source>
</evidence>
<dbReference type="Proteomes" id="UP001279642">
    <property type="component" value="Unassembled WGS sequence"/>
</dbReference>
<name>A0ABU5EDB2_9PROT</name>
<keyword evidence="6 8" id="KW-1133">Transmembrane helix</keyword>
<comment type="caution">
    <text evidence="10">The sequence shown here is derived from an EMBL/GenBank/DDBJ whole genome shotgun (WGS) entry which is preliminary data.</text>
</comment>
<protein>
    <submittedName>
        <fullName evidence="10">ABC transporter permease</fullName>
    </submittedName>
</protein>
<keyword evidence="4" id="KW-1003">Cell membrane</keyword>
<dbReference type="PANTHER" id="PTHR42929">
    <property type="entry name" value="INNER MEMBRANE ABC TRANSPORTER PERMEASE PROTEIN YDCU-RELATED-RELATED"/>
    <property type="match status" value="1"/>
</dbReference>
<comment type="subcellular location">
    <subcellularLocation>
        <location evidence="1 8">Cell membrane</location>
        <topology evidence="1 8">Multi-pass membrane protein</topology>
    </subcellularLocation>
</comment>
<dbReference type="Gene3D" id="1.10.3720.10">
    <property type="entry name" value="MetI-like"/>
    <property type="match status" value="1"/>
</dbReference>
<dbReference type="InterPro" id="IPR035906">
    <property type="entry name" value="MetI-like_sf"/>
</dbReference>
<evidence type="ECO:0000259" key="9">
    <source>
        <dbReference type="PROSITE" id="PS50928"/>
    </source>
</evidence>
<dbReference type="InterPro" id="IPR000515">
    <property type="entry name" value="MetI-like"/>
</dbReference>
<feature type="domain" description="ABC transmembrane type-1" evidence="9">
    <location>
        <begin position="106"/>
        <end position="313"/>
    </location>
</feature>
<dbReference type="PROSITE" id="PS50928">
    <property type="entry name" value="ABC_TM1"/>
    <property type="match status" value="1"/>
</dbReference>
<keyword evidence="7 8" id="KW-0472">Membrane</keyword>
<dbReference type="EMBL" id="JAXCLW010000004">
    <property type="protein sequence ID" value="MDY0884339.1"/>
    <property type="molecule type" value="Genomic_DNA"/>
</dbReference>
<evidence type="ECO:0000256" key="7">
    <source>
        <dbReference type="ARBA" id="ARBA00023136"/>
    </source>
</evidence>
<gene>
    <name evidence="10" type="ORF">SMD27_15960</name>
</gene>
<evidence type="ECO:0000256" key="8">
    <source>
        <dbReference type="RuleBase" id="RU363032"/>
    </source>
</evidence>
<comment type="similarity">
    <text evidence="2">Belongs to the binding-protein-dependent transport system permease family. CysTW subfamily.</text>
</comment>